<keyword evidence="1" id="KW-0863">Zinc-finger</keyword>
<name>A0ABX8CCG1_9CHLA</name>
<reference evidence="4 5" key="1">
    <citation type="submission" date="2020-08" db="EMBL/GenBank/DDBJ databases">
        <title>Isolation and characterization of novel Chlamydia from Siamese crocodiles (Crocodylus siamensis).</title>
        <authorList>
            <person name="Sariya L."/>
        </authorList>
    </citation>
    <scope>NUCLEOTIDE SEQUENCE [LARGE SCALE GENOMIC DNA]</scope>
    <source>
        <strain evidence="4 5">No. 12</strain>
    </source>
</reference>
<dbReference type="PROSITE" id="PS51257">
    <property type="entry name" value="PROKAR_LIPOPROTEIN"/>
    <property type="match status" value="1"/>
</dbReference>
<dbReference type="InterPro" id="IPR007527">
    <property type="entry name" value="Znf_SWIM"/>
</dbReference>
<proteinExistence type="predicted"/>
<protein>
    <recommendedName>
        <fullName evidence="3">SWIM-type domain-containing protein</fullName>
    </recommendedName>
</protein>
<keyword evidence="2" id="KW-0732">Signal</keyword>
<feature type="domain" description="SWIM-type" evidence="3">
    <location>
        <begin position="4"/>
        <end position="40"/>
    </location>
</feature>
<organism evidence="4 5">
    <name type="scientific">Chlamydia crocodili</name>
    <dbReference type="NCBI Taxonomy" id="2766982"/>
    <lineage>
        <taxon>Bacteria</taxon>
        <taxon>Pseudomonadati</taxon>
        <taxon>Chlamydiota</taxon>
        <taxon>Chlamydiia</taxon>
        <taxon>Chlamydiales</taxon>
        <taxon>Chlamydiaceae</taxon>
        <taxon>Chlamydia/Chlamydophila group</taxon>
        <taxon>Chlamydia</taxon>
    </lineage>
</organism>
<sequence length="235" mass="26787">MHRILIKISFGLFLFPLLCSCTNSTETPCRHIRAGRITSQQGHSVVIYPKKQDRSLPNYSWPTPQQRVITGYSFHCHGSLISIETEKGTLYDCDGLNHSLCKIFPIHSRIIDITRLLNTLNTISIIEGFCCHKHFRFLKASGEMLSTKHLHGNAALLFTDKELSIDTLSSLLRSLYKKKRIYPCSIDFITSEKSLGNEEFLITLLRKDKGTYLAIEMLYDLEKNQPIETPPSPLS</sequence>
<feature type="signal peptide" evidence="2">
    <location>
        <begin position="1"/>
        <end position="20"/>
    </location>
</feature>
<evidence type="ECO:0000256" key="1">
    <source>
        <dbReference type="PROSITE-ProRule" id="PRU00325"/>
    </source>
</evidence>
<dbReference type="PROSITE" id="PS50966">
    <property type="entry name" value="ZF_SWIM"/>
    <property type="match status" value="1"/>
</dbReference>
<dbReference type="RefSeq" id="WP_213240249.1">
    <property type="nucleotide sequence ID" value="NZ_CP060791.1"/>
</dbReference>
<accession>A0ABX8CCG1</accession>
<keyword evidence="1" id="KW-0862">Zinc</keyword>
<feature type="chain" id="PRO_5046995604" description="SWIM-type domain-containing protein" evidence="2">
    <location>
        <begin position="21"/>
        <end position="235"/>
    </location>
</feature>
<keyword evidence="1" id="KW-0479">Metal-binding</keyword>
<evidence type="ECO:0000256" key="2">
    <source>
        <dbReference type="SAM" id="SignalP"/>
    </source>
</evidence>
<gene>
    <name evidence="4" type="ORF">H9Q19_03255</name>
</gene>
<evidence type="ECO:0000259" key="3">
    <source>
        <dbReference type="PROSITE" id="PS50966"/>
    </source>
</evidence>
<dbReference type="EMBL" id="CP060791">
    <property type="protein sequence ID" value="QVE48713.1"/>
    <property type="molecule type" value="Genomic_DNA"/>
</dbReference>
<dbReference type="GeneID" id="301704615"/>
<keyword evidence="5" id="KW-1185">Reference proteome</keyword>
<dbReference type="Proteomes" id="UP000680625">
    <property type="component" value="Chromosome"/>
</dbReference>
<evidence type="ECO:0000313" key="4">
    <source>
        <dbReference type="EMBL" id="QVE48713.1"/>
    </source>
</evidence>
<evidence type="ECO:0000313" key="5">
    <source>
        <dbReference type="Proteomes" id="UP000680625"/>
    </source>
</evidence>